<organism evidence="4">
    <name type="scientific">Soboliphyme baturini</name>
    <dbReference type="NCBI Taxonomy" id="241478"/>
    <lineage>
        <taxon>Eukaryota</taxon>
        <taxon>Metazoa</taxon>
        <taxon>Ecdysozoa</taxon>
        <taxon>Nematoda</taxon>
        <taxon>Enoplea</taxon>
        <taxon>Dorylaimia</taxon>
        <taxon>Dioctophymatida</taxon>
        <taxon>Dioctophymatoidea</taxon>
        <taxon>Soboliphymatidae</taxon>
        <taxon>Soboliphyme</taxon>
    </lineage>
</organism>
<proteinExistence type="inferred from homology"/>
<dbReference type="GO" id="GO:0005737">
    <property type="term" value="C:cytoplasm"/>
    <property type="evidence" value="ECO:0007669"/>
    <property type="project" value="TreeGrafter"/>
</dbReference>
<dbReference type="GO" id="GO:0030515">
    <property type="term" value="F:snoRNA binding"/>
    <property type="evidence" value="ECO:0007669"/>
    <property type="project" value="TreeGrafter"/>
</dbReference>
<name>A0A183J7P9_9BILA</name>
<dbReference type="Pfam" id="PF05291">
    <property type="entry name" value="Bystin"/>
    <property type="match status" value="1"/>
</dbReference>
<dbReference type="PANTHER" id="PTHR12821">
    <property type="entry name" value="BYSTIN"/>
    <property type="match status" value="1"/>
</dbReference>
<accession>A0A183J7P9</accession>
<evidence type="ECO:0000313" key="3">
    <source>
        <dbReference type="Proteomes" id="UP000270296"/>
    </source>
</evidence>
<dbReference type="GO" id="GO:0030688">
    <property type="term" value="C:preribosome, small subunit precursor"/>
    <property type="evidence" value="ECO:0007669"/>
    <property type="project" value="TreeGrafter"/>
</dbReference>
<evidence type="ECO:0000256" key="1">
    <source>
        <dbReference type="ARBA" id="ARBA00007114"/>
    </source>
</evidence>
<dbReference type="InterPro" id="IPR007955">
    <property type="entry name" value="Bystin"/>
</dbReference>
<dbReference type="GO" id="GO:0006364">
    <property type="term" value="P:rRNA processing"/>
    <property type="evidence" value="ECO:0007669"/>
    <property type="project" value="TreeGrafter"/>
</dbReference>
<reference evidence="4" key="1">
    <citation type="submission" date="2016-06" db="UniProtKB">
        <authorList>
            <consortium name="WormBaseParasite"/>
        </authorList>
    </citation>
    <scope>IDENTIFICATION</scope>
</reference>
<gene>
    <name evidence="2" type="ORF">SBAD_LOCUS11897</name>
</gene>
<dbReference type="OrthoDB" id="2192561at2759"/>
<evidence type="ECO:0000313" key="2">
    <source>
        <dbReference type="EMBL" id="VDP43844.1"/>
    </source>
</evidence>
<reference evidence="2 3" key="2">
    <citation type="submission" date="2018-11" db="EMBL/GenBank/DDBJ databases">
        <authorList>
            <consortium name="Pathogen Informatics"/>
        </authorList>
    </citation>
    <scope>NUCLEOTIDE SEQUENCE [LARGE SCALE GENOMIC DNA]</scope>
</reference>
<dbReference type="EMBL" id="UZAM01016572">
    <property type="protein sequence ID" value="VDP43844.1"/>
    <property type="molecule type" value="Genomic_DNA"/>
</dbReference>
<comment type="similarity">
    <text evidence="1">Belongs to the bystin family.</text>
</comment>
<keyword evidence="3" id="KW-1185">Reference proteome</keyword>
<dbReference type="WBParaSite" id="SBAD_0001229401-mRNA-1">
    <property type="protein sequence ID" value="SBAD_0001229401-mRNA-1"/>
    <property type="gene ID" value="SBAD_0001229401"/>
</dbReference>
<sequence>MYQATRLFASNMNQKMCQRFYNLILLPRIRDDIAEYKKLNFHLYQALIKSLFKPSAFFKGFLLPLCESGTCSLREATIIGSILLRASIPMLHASAAMLKIAEMEYSGANSLFLRLLLDKVYTLPFQVIDALVGHFLRFMNDKRELPVLWHQSLLALVQHYKADLSNEQKEALLELIKHQSHYQISSEIRRELTTAVPRDAELNETEQSMEL</sequence>
<evidence type="ECO:0000313" key="4">
    <source>
        <dbReference type="WBParaSite" id="SBAD_0001229401-mRNA-1"/>
    </source>
</evidence>
<dbReference type="Proteomes" id="UP000270296">
    <property type="component" value="Unassembled WGS sequence"/>
</dbReference>
<protein>
    <submittedName>
        <fullName evidence="4">Bystin</fullName>
    </submittedName>
</protein>
<dbReference type="GO" id="GO:0005730">
    <property type="term" value="C:nucleolus"/>
    <property type="evidence" value="ECO:0007669"/>
    <property type="project" value="TreeGrafter"/>
</dbReference>
<dbReference type="AlphaFoldDB" id="A0A183J7P9"/>
<dbReference type="PANTHER" id="PTHR12821:SF0">
    <property type="entry name" value="BYSTIN"/>
    <property type="match status" value="1"/>
</dbReference>